<dbReference type="GO" id="GO:0009055">
    <property type="term" value="F:electron transfer activity"/>
    <property type="evidence" value="ECO:0007669"/>
    <property type="project" value="InterPro"/>
</dbReference>
<reference evidence="2 3" key="1">
    <citation type="submission" date="2020-04" db="EMBL/GenBank/DDBJ databases">
        <title>Plant Genome Project.</title>
        <authorList>
            <person name="Zhang R.-G."/>
        </authorList>
    </citation>
    <scope>NUCLEOTIDE SEQUENCE [LARGE SCALE GENOMIC DNA]</scope>
    <source>
        <strain evidence="2">YNK0</strain>
        <tissue evidence="2">Leaf</tissue>
    </source>
</reference>
<dbReference type="Pfam" id="PF02298">
    <property type="entry name" value="Cu_bind_like"/>
    <property type="match status" value="1"/>
</dbReference>
<proteinExistence type="predicted"/>
<dbReference type="AlphaFoldDB" id="A0A835DIH1"/>
<protein>
    <recommendedName>
        <fullName evidence="1">Phytocyanin domain-containing protein</fullName>
    </recommendedName>
</protein>
<dbReference type="OMA" id="VAGHCEN"/>
<comment type="caution">
    <text evidence="2">The sequence shown here is derived from an EMBL/GenBank/DDBJ whole genome shotgun (WGS) entry which is preliminary data.</text>
</comment>
<dbReference type="InterPro" id="IPR039391">
    <property type="entry name" value="Phytocyanin-like"/>
</dbReference>
<evidence type="ECO:0000313" key="2">
    <source>
        <dbReference type="EMBL" id="KAF8404656.1"/>
    </source>
</evidence>
<dbReference type="PANTHER" id="PTHR33021">
    <property type="entry name" value="BLUE COPPER PROTEIN"/>
    <property type="match status" value="1"/>
</dbReference>
<accession>A0A835DIH1</accession>
<dbReference type="InterPro" id="IPR008972">
    <property type="entry name" value="Cupredoxin"/>
</dbReference>
<gene>
    <name evidence="2" type="ORF">HHK36_009544</name>
</gene>
<dbReference type="GO" id="GO:0005886">
    <property type="term" value="C:plasma membrane"/>
    <property type="evidence" value="ECO:0007669"/>
    <property type="project" value="TreeGrafter"/>
</dbReference>
<feature type="domain" description="Phytocyanin" evidence="1">
    <location>
        <begin position="1"/>
        <end position="69"/>
    </location>
</feature>
<dbReference type="PROSITE" id="PS51485">
    <property type="entry name" value="PHYTOCYANIN"/>
    <property type="match status" value="1"/>
</dbReference>
<dbReference type="InterPro" id="IPR003245">
    <property type="entry name" value="Phytocyanin_dom"/>
</dbReference>
<dbReference type="PANTHER" id="PTHR33021:SF193">
    <property type="entry name" value="OS06G0218600 PROTEIN"/>
    <property type="match status" value="1"/>
</dbReference>
<sequence>MTVFNYGGGHTVEEVSSTDYTSCTVGNSISSDSSGSTTITLKTAGSRYFICGVMGHCGSGMKLAVTVGGGATGTSSSTTTTIPTTPSSSTTTPFTTASFSSSATLSPSIAILLTWAAIFKLVFS</sequence>
<evidence type="ECO:0000259" key="1">
    <source>
        <dbReference type="PROSITE" id="PS51485"/>
    </source>
</evidence>
<dbReference type="EMBL" id="JABCRI010000006">
    <property type="protein sequence ID" value="KAF8404656.1"/>
    <property type="molecule type" value="Genomic_DNA"/>
</dbReference>
<dbReference type="SUPFAM" id="SSF49503">
    <property type="entry name" value="Cupredoxins"/>
    <property type="match status" value="1"/>
</dbReference>
<dbReference type="Proteomes" id="UP000655225">
    <property type="component" value="Unassembled WGS sequence"/>
</dbReference>
<keyword evidence="3" id="KW-1185">Reference proteome</keyword>
<organism evidence="2 3">
    <name type="scientific">Tetracentron sinense</name>
    <name type="common">Spur-leaf</name>
    <dbReference type="NCBI Taxonomy" id="13715"/>
    <lineage>
        <taxon>Eukaryota</taxon>
        <taxon>Viridiplantae</taxon>
        <taxon>Streptophyta</taxon>
        <taxon>Embryophyta</taxon>
        <taxon>Tracheophyta</taxon>
        <taxon>Spermatophyta</taxon>
        <taxon>Magnoliopsida</taxon>
        <taxon>Trochodendrales</taxon>
        <taxon>Trochodendraceae</taxon>
        <taxon>Tetracentron</taxon>
    </lineage>
</organism>
<dbReference type="Gene3D" id="2.60.40.420">
    <property type="entry name" value="Cupredoxins - blue copper proteins"/>
    <property type="match status" value="1"/>
</dbReference>
<name>A0A835DIH1_TETSI</name>
<evidence type="ECO:0000313" key="3">
    <source>
        <dbReference type="Proteomes" id="UP000655225"/>
    </source>
</evidence>